<feature type="region of interest" description="Disordered" evidence="1">
    <location>
        <begin position="1"/>
        <end position="49"/>
    </location>
</feature>
<evidence type="ECO:0000256" key="1">
    <source>
        <dbReference type="SAM" id="MobiDB-lite"/>
    </source>
</evidence>
<proteinExistence type="predicted"/>
<reference evidence="2 3" key="1">
    <citation type="journal article" date="2023" name="Mol. Biol. Evol.">
        <title>Genomics of Secondarily Temperate Adaptation in the Only Non-Antarctic Icefish.</title>
        <authorList>
            <person name="Rivera-Colon A.G."/>
            <person name="Rayamajhi N."/>
            <person name="Minhas B.F."/>
            <person name="Madrigal G."/>
            <person name="Bilyk K.T."/>
            <person name="Yoon V."/>
            <person name="Hune M."/>
            <person name="Gregory S."/>
            <person name="Cheng C.H.C."/>
            <person name="Catchen J.M."/>
        </authorList>
    </citation>
    <scope>NUCLEOTIDE SEQUENCE [LARGE SCALE GENOMIC DNA]</scope>
    <source>
        <tissue evidence="2">White muscle</tissue>
    </source>
</reference>
<sequence>MRHSGGSPRTVRAAGRWGTQEAARAQSEQQDDEALRRQPAHSQSSRTDLQKCVVPLLLLANKPGSIIQQGD</sequence>
<accession>A0AAN8DRC7</accession>
<dbReference type="AlphaFoldDB" id="A0AAN8DRC7"/>
<gene>
    <name evidence="2" type="ORF">CgunFtcFv8_022695</name>
</gene>
<evidence type="ECO:0000313" key="3">
    <source>
        <dbReference type="Proteomes" id="UP001331515"/>
    </source>
</evidence>
<protein>
    <submittedName>
        <fullName evidence="2">Uncharacterized protein</fullName>
    </submittedName>
</protein>
<name>A0AAN8DRC7_CHAGU</name>
<comment type="caution">
    <text evidence="2">The sequence shown here is derived from an EMBL/GenBank/DDBJ whole genome shotgun (WGS) entry which is preliminary data.</text>
</comment>
<dbReference type="EMBL" id="JAURVH010001519">
    <property type="protein sequence ID" value="KAK5927182.1"/>
    <property type="molecule type" value="Genomic_DNA"/>
</dbReference>
<organism evidence="2 3">
    <name type="scientific">Champsocephalus gunnari</name>
    <name type="common">Mackerel icefish</name>
    <dbReference type="NCBI Taxonomy" id="52237"/>
    <lineage>
        <taxon>Eukaryota</taxon>
        <taxon>Metazoa</taxon>
        <taxon>Chordata</taxon>
        <taxon>Craniata</taxon>
        <taxon>Vertebrata</taxon>
        <taxon>Euteleostomi</taxon>
        <taxon>Actinopterygii</taxon>
        <taxon>Neopterygii</taxon>
        <taxon>Teleostei</taxon>
        <taxon>Neoteleostei</taxon>
        <taxon>Acanthomorphata</taxon>
        <taxon>Eupercaria</taxon>
        <taxon>Perciformes</taxon>
        <taxon>Notothenioidei</taxon>
        <taxon>Channichthyidae</taxon>
        <taxon>Champsocephalus</taxon>
    </lineage>
</organism>
<evidence type="ECO:0000313" key="2">
    <source>
        <dbReference type="EMBL" id="KAK5927182.1"/>
    </source>
</evidence>
<dbReference type="Proteomes" id="UP001331515">
    <property type="component" value="Unassembled WGS sequence"/>
</dbReference>
<keyword evidence="3" id="KW-1185">Reference proteome</keyword>